<feature type="non-terminal residue" evidence="2">
    <location>
        <position position="138"/>
    </location>
</feature>
<gene>
    <name evidence="2" type="ORF">Goshw_002402</name>
</gene>
<evidence type="ECO:0000313" key="2">
    <source>
        <dbReference type="EMBL" id="MBA0864380.1"/>
    </source>
</evidence>
<evidence type="ECO:0000256" key="1">
    <source>
        <dbReference type="SAM" id="MobiDB-lite"/>
    </source>
</evidence>
<sequence>VTDNYYRPDLTKAALARLSAVHRSLKVAKSGVKKRNRQALKITMSVKRTVGLDNGDVGSSSSNTKRGSFNRCFSFMEVSMEPAVSSLDELDSNKFKAEIKRWAKAVVRYARQVSGRLGRSSRKSDRYGSSRSSLSHAA</sequence>
<dbReference type="EMBL" id="JABFAF010000009">
    <property type="protein sequence ID" value="MBA0864380.1"/>
    <property type="molecule type" value="Genomic_DNA"/>
</dbReference>
<dbReference type="OrthoDB" id="640098at2759"/>
<dbReference type="Proteomes" id="UP000593576">
    <property type="component" value="Unassembled WGS sequence"/>
</dbReference>
<dbReference type="AlphaFoldDB" id="A0A7J9M0A0"/>
<comment type="caution">
    <text evidence="2">The sequence shown here is derived from an EMBL/GenBank/DDBJ whole genome shotgun (WGS) entry which is preliminary data.</text>
</comment>
<dbReference type="PANTHER" id="PTHR36484:SF2">
    <property type="entry name" value="OS01G0558700 PROTEIN"/>
    <property type="match status" value="1"/>
</dbReference>
<organism evidence="2 3">
    <name type="scientific">Gossypium schwendimanii</name>
    <name type="common">Cotton</name>
    <dbReference type="NCBI Taxonomy" id="34291"/>
    <lineage>
        <taxon>Eukaryota</taxon>
        <taxon>Viridiplantae</taxon>
        <taxon>Streptophyta</taxon>
        <taxon>Embryophyta</taxon>
        <taxon>Tracheophyta</taxon>
        <taxon>Spermatophyta</taxon>
        <taxon>Magnoliopsida</taxon>
        <taxon>eudicotyledons</taxon>
        <taxon>Gunneridae</taxon>
        <taxon>Pentapetalae</taxon>
        <taxon>rosids</taxon>
        <taxon>malvids</taxon>
        <taxon>Malvales</taxon>
        <taxon>Malvaceae</taxon>
        <taxon>Malvoideae</taxon>
        <taxon>Gossypium</taxon>
    </lineage>
</organism>
<name>A0A7J9M0A0_GOSSC</name>
<feature type="compositionally biased region" description="Low complexity" evidence="1">
    <location>
        <begin position="129"/>
        <end position="138"/>
    </location>
</feature>
<dbReference type="Gene3D" id="3.30.390.110">
    <property type="match status" value="1"/>
</dbReference>
<evidence type="ECO:0000313" key="3">
    <source>
        <dbReference type="Proteomes" id="UP000593576"/>
    </source>
</evidence>
<feature type="region of interest" description="Disordered" evidence="1">
    <location>
        <begin position="118"/>
        <end position="138"/>
    </location>
</feature>
<protein>
    <submittedName>
        <fullName evidence="2">Uncharacterized protein</fullName>
    </submittedName>
</protein>
<dbReference type="PANTHER" id="PTHR36484">
    <property type="entry name" value="OS01G0558700 PROTEIN"/>
    <property type="match status" value="1"/>
</dbReference>
<reference evidence="2 3" key="1">
    <citation type="journal article" date="2019" name="Genome Biol. Evol.">
        <title>Insights into the evolution of the New World diploid cottons (Gossypium, subgenus Houzingenia) based on genome sequencing.</title>
        <authorList>
            <person name="Grover C.E."/>
            <person name="Arick M.A. 2nd"/>
            <person name="Thrash A."/>
            <person name="Conover J.L."/>
            <person name="Sanders W.S."/>
            <person name="Peterson D.G."/>
            <person name="Frelichowski J.E."/>
            <person name="Scheffler J.A."/>
            <person name="Scheffler B.E."/>
            <person name="Wendel J.F."/>
        </authorList>
    </citation>
    <scope>NUCLEOTIDE SEQUENCE [LARGE SCALE GENOMIC DNA]</scope>
    <source>
        <strain evidence="2">1</strain>
        <tissue evidence="2">Leaf</tissue>
    </source>
</reference>
<keyword evidence="3" id="KW-1185">Reference proteome</keyword>
<proteinExistence type="predicted"/>
<accession>A0A7J9M0A0</accession>